<dbReference type="EMBL" id="CGCX01001143">
    <property type="protein sequence ID" value="CFR89422.1"/>
    <property type="molecule type" value="Genomic_DNA"/>
</dbReference>
<sequence length="50" mass="5093">MLVGKRIDPPVSDPIEPKHNPAAVATPQPLEDTPAHAVGSQGLTGVGRLG</sequence>
<evidence type="ECO:0000313" key="4">
    <source>
        <dbReference type="Proteomes" id="UP000046680"/>
    </source>
</evidence>
<evidence type="ECO:0000256" key="1">
    <source>
        <dbReference type="SAM" id="MobiDB-lite"/>
    </source>
</evidence>
<name>A0A654U344_MYCTX</name>
<gene>
    <name evidence="2" type="ORF">ERS007657_02768</name>
    <name evidence="3" type="ORF">ERS027659_03489</name>
</gene>
<accession>A0A654U344</accession>
<protein>
    <submittedName>
        <fullName evidence="2">Uncharacterized protein</fullName>
    </submittedName>
</protein>
<dbReference type="Proteomes" id="UP000050164">
    <property type="component" value="Unassembled WGS sequence"/>
</dbReference>
<evidence type="ECO:0000313" key="2">
    <source>
        <dbReference type="EMBL" id="CFR89422.1"/>
    </source>
</evidence>
<feature type="region of interest" description="Disordered" evidence="1">
    <location>
        <begin position="1"/>
        <end position="50"/>
    </location>
</feature>
<proteinExistence type="predicted"/>
<dbReference type="EMBL" id="CNFT01001018">
    <property type="protein sequence ID" value="CKS72849.1"/>
    <property type="molecule type" value="Genomic_DNA"/>
</dbReference>
<reference evidence="4 5" key="1">
    <citation type="submission" date="2015-03" db="EMBL/GenBank/DDBJ databases">
        <authorList>
            <consortium name="Pathogen Informatics"/>
        </authorList>
    </citation>
    <scope>NUCLEOTIDE SEQUENCE [LARGE SCALE GENOMIC DNA]</scope>
    <source>
        <strain evidence="3 5">Bir 185</strain>
        <strain evidence="2 4">C09601061</strain>
    </source>
</reference>
<dbReference type="AlphaFoldDB" id="A0A654U344"/>
<evidence type="ECO:0000313" key="3">
    <source>
        <dbReference type="EMBL" id="CKS72849.1"/>
    </source>
</evidence>
<dbReference type="Proteomes" id="UP000046680">
    <property type="component" value="Unassembled WGS sequence"/>
</dbReference>
<organism evidence="2 4">
    <name type="scientific">Mycobacterium tuberculosis</name>
    <dbReference type="NCBI Taxonomy" id="1773"/>
    <lineage>
        <taxon>Bacteria</taxon>
        <taxon>Bacillati</taxon>
        <taxon>Actinomycetota</taxon>
        <taxon>Actinomycetes</taxon>
        <taxon>Mycobacteriales</taxon>
        <taxon>Mycobacteriaceae</taxon>
        <taxon>Mycobacterium</taxon>
        <taxon>Mycobacterium tuberculosis complex</taxon>
    </lineage>
</organism>
<evidence type="ECO:0000313" key="5">
    <source>
        <dbReference type="Proteomes" id="UP000050164"/>
    </source>
</evidence>